<dbReference type="SMART" id="SM00256">
    <property type="entry name" value="FBOX"/>
    <property type="match status" value="1"/>
</dbReference>
<protein>
    <recommendedName>
        <fullName evidence="1">F-box domain-containing protein</fullName>
    </recommendedName>
</protein>
<gene>
    <name evidence="2" type="ORF">B0H17DRAFT_1266140</name>
</gene>
<dbReference type="InterPro" id="IPR036047">
    <property type="entry name" value="F-box-like_dom_sf"/>
</dbReference>
<dbReference type="PROSITE" id="PS50181">
    <property type="entry name" value="FBOX"/>
    <property type="match status" value="1"/>
</dbReference>
<evidence type="ECO:0000259" key="1">
    <source>
        <dbReference type="PROSITE" id="PS50181"/>
    </source>
</evidence>
<name>A0AAD7CR62_MYCRO</name>
<accession>A0AAD7CR62</accession>
<reference evidence="2" key="1">
    <citation type="submission" date="2023-03" db="EMBL/GenBank/DDBJ databases">
        <title>Massive genome expansion in bonnet fungi (Mycena s.s.) driven by repeated elements and novel gene families across ecological guilds.</title>
        <authorList>
            <consortium name="Lawrence Berkeley National Laboratory"/>
            <person name="Harder C.B."/>
            <person name="Miyauchi S."/>
            <person name="Viragh M."/>
            <person name="Kuo A."/>
            <person name="Thoen E."/>
            <person name="Andreopoulos B."/>
            <person name="Lu D."/>
            <person name="Skrede I."/>
            <person name="Drula E."/>
            <person name="Henrissat B."/>
            <person name="Morin E."/>
            <person name="Kohler A."/>
            <person name="Barry K."/>
            <person name="LaButti K."/>
            <person name="Morin E."/>
            <person name="Salamov A."/>
            <person name="Lipzen A."/>
            <person name="Mereny Z."/>
            <person name="Hegedus B."/>
            <person name="Baldrian P."/>
            <person name="Stursova M."/>
            <person name="Weitz H."/>
            <person name="Taylor A."/>
            <person name="Grigoriev I.V."/>
            <person name="Nagy L.G."/>
            <person name="Martin F."/>
            <person name="Kauserud H."/>
        </authorList>
    </citation>
    <scope>NUCLEOTIDE SEQUENCE</scope>
    <source>
        <strain evidence="2">CBHHK067</strain>
    </source>
</reference>
<dbReference type="InterPro" id="IPR001810">
    <property type="entry name" value="F-box_dom"/>
</dbReference>
<evidence type="ECO:0000313" key="2">
    <source>
        <dbReference type="EMBL" id="KAJ7655346.1"/>
    </source>
</evidence>
<proteinExistence type="predicted"/>
<dbReference type="Proteomes" id="UP001221757">
    <property type="component" value="Unassembled WGS sequence"/>
</dbReference>
<sequence>MALARLAKIPLELQFLTSKNLDPFDLLALSHVSKYWRAFVLSDKRWAEWLKLIVSASGESLEECLTRFNLLDTFAARSLVYVCLGETCTACEYYAPQIFLPQMKRVCDTCLQRDQYAVIPLSGALAKYDLRERDLDGLLVLEWLDPKRKSKRPVKVISEALAKQVAVRRYGSAELLAAHLERKKTSAKSAYSERSEAWRVRAALEEKGNIEAAAAVAPPGTGRKIPKAFPMYPPILGQASTRPVERRVVCFEPLGLLVVGSEVVVEPCGAE</sequence>
<dbReference type="InterPro" id="IPR037129">
    <property type="entry name" value="XPA_sf"/>
</dbReference>
<organism evidence="2 3">
    <name type="scientific">Mycena rosella</name>
    <name type="common">Pink bonnet</name>
    <name type="synonym">Agaricus rosellus</name>
    <dbReference type="NCBI Taxonomy" id="1033263"/>
    <lineage>
        <taxon>Eukaryota</taxon>
        <taxon>Fungi</taxon>
        <taxon>Dikarya</taxon>
        <taxon>Basidiomycota</taxon>
        <taxon>Agaricomycotina</taxon>
        <taxon>Agaricomycetes</taxon>
        <taxon>Agaricomycetidae</taxon>
        <taxon>Agaricales</taxon>
        <taxon>Marasmiineae</taxon>
        <taxon>Mycenaceae</taxon>
        <taxon>Mycena</taxon>
    </lineage>
</organism>
<dbReference type="EMBL" id="JARKIE010000313">
    <property type="protein sequence ID" value="KAJ7655346.1"/>
    <property type="molecule type" value="Genomic_DNA"/>
</dbReference>
<dbReference type="AlphaFoldDB" id="A0AAD7CR62"/>
<dbReference type="Gene3D" id="3.90.530.10">
    <property type="entry name" value="XPA C-terminal domain"/>
    <property type="match status" value="1"/>
</dbReference>
<dbReference type="SUPFAM" id="SSF81383">
    <property type="entry name" value="F-box domain"/>
    <property type="match status" value="1"/>
</dbReference>
<comment type="caution">
    <text evidence="2">The sequence shown here is derived from an EMBL/GenBank/DDBJ whole genome shotgun (WGS) entry which is preliminary data.</text>
</comment>
<evidence type="ECO:0000313" key="3">
    <source>
        <dbReference type="Proteomes" id="UP001221757"/>
    </source>
</evidence>
<keyword evidence="3" id="KW-1185">Reference proteome</keyword>
<feature type="domain" description="F-box" evidence="1">
    <location>
        <begin position="3"/>
        <end position="49"/>
    </location>
</feature>
<dbReference type="Pfam" id="PF00646">
    <property type="entry name" value="F-box"/>
    <property type="match status" value="1"/>
</dbReference>